<feature type="transmembrane region" description="Helical" evidence="1">
    <location>
        <begin position="95"/>
        <end position="116"/>
    </location>
</feature>
<evidence type="ECO:0000313" key="2">
    <source>
        <dbReference type="EMBL" id="MFD2277657.1"/>
    </source>
</evidence>
<evidence type="ECO:0000256" key="1">
    <source>
        <dbReference type="SAM" id="Phobius"/>
    </source>
</evidence>
<keyword evidence="1" id="KW-0472">Membrane</keyword>
<gene>
    <name evidence="2" type="ORF">ACFSQZ_14400</name>
</gene>
<dbReference type="EMBL" id="JBHUJC010000043">
    <property type="protein sequence ID" value="MFD2277657.1"/>
    <property type="molecule type" value="Genomic_DNA"/>
</dbReference>
<sequence length="134" mass="15773">MFQTKLDRWLRENLVYEHHIKVVSLPEKLPRGVKVSEITSPNYQYLLIAKKKQVAERLIAQLTHAGSVFSTKIAEGSHWYNPLINNKKKSFTFRIFWWAVALVIAYILYIQISIFLESEFFFKAKQDLIELLGK</sequence>
<dbReference type="RefSeq" id="WP_377093633.1">
    <property type="nucleotide sequence ID" value="NZ_JBHSJM010000001.1"/>
</dbReference>
<keyword evidence="1" id="KW-0812">Transmembrane</keyword>
<name>A0ABW5E5H8_9BACT</name>
<evidence type="ECO:0000313" key="3">
    <source>
        <dbReference type="Proteomes" id="UP001597297"/>
    </source>
</evidence>
<comment type="caution">
    <text evidence="2">The sequence shown here is derived from an EMBL/GenBank/DDBJ whole genome shotgun (WGS) entry which is preliminary data.</text>
</comment>
<reference evidence="3" key="1">
    <citation type="journal article" date="2019" name="Int. J. Syst. Evol. Microbiol.">
        <title>The Global Catalogue of Microorganisms (GCM) 10K type strain sequencing project: providing services to taxonomists for standard genome sequencing and annotation.</title>
        <authorList>
            <consortium name="The Broad Institute Genomics Platform"/>
            <consortium name="The Broad Institute Genome Sequencing Center for Infectious Disease"/>
            <person name="Wu L."/>
            <person name="Ma J."/>
        </authorList>
    </citation>
    <scope>NUCLEOTIDE SEQUENCE [LARGE SCALE GENOMIC DNA]</scope>
    <source>
        <strain evidence="3">JCM 16545</strain>
    </source>
</reference>
<dbReference type="Proteomes" id="UP001597297">
    <property type="component" value="Unassembled WGS sequence"/>
</dbReference>
<organism evidence="2 3">
    <name type="scientific">Rubritalea spongiae</name>
    <dbReference type="NCBI Taxonomy" id="430797"/>
    <lineage>
        <taxon>Bacteria</taxon>
        <taxon>Pseudomonadati</taxon>
        <taxon>Verrucomicrobiota</taxon>
        <taxon>Verrucomicrobiia</taxon>
        <taxon>Verrucomicrobiales</taxon>
        <taxon>Rubritaleaceae</taxon>
        <taxon>Rubritalea</taxon>
    </lineage>
</organism>
<proteinExistence type="predicted"/>
<accession>A0ABW5E5H8</accession>
<keyword evidence="1" id="KW-1133">Transmembrane helix</keyword>
<protein>
    <submittedName>
        <fullName evidence="2">Uncharacterized protein</fullName>
    </submittedName>
</protein>
<keyword evidence="3" id="KW-1185">Reference proteome</keyword>